<dbReference type="GO" id="GO:0046872">
    <property type="term" value="F:metal ion binding"/>
    <property type="evidence" value="ECO:0007669"/>
    <property type="project" value="UniProtKB-KW"/>
</dbReference>
<dbReference type="InterPro" id="IPR009010">
    <property type="entry name" value="Asp_de-COase-like_dom_sf"/>
</dbReference>
<dbReference type="GO" id="GO:0043546">
    <property type="term" value="F:molybdopterin cofactor binding"/>
    <property type="evidence" value="ECO:0007669"/>
    <property type="project" value="InterPro"/>
</dbReference>
<dbReference type="AlphaFoldDB" id="A0A841J9Y6"/>
<dbReference type="SUPFAM" id="SSF50692">
    <property type="entry name" value="ADC-like"/>
    <property type="match status" value="1"/>
</dbReference>
<dbReference type="CDD" id="cd02775">
    <property type="entry name" value="MopB_CT"/>
    <property type="match status" value="1"/>
</dbReference>
<dbReference type="InterPro" id="IPR050612">
    <property type="entry name" value="Prok_Mopterin_Oxidored"/>
</dbReference>
<gene>
    <name evidence="6" type="ORF">FHS92_003076</name>
</gene>
<evidence type="ECO:0000259" key="5">
    <source>
        <dbReference type="PROSITE" id="PS51669"/>
    </source>
</evidence>
<feature type="domain" description="4Fe-4S Mo/W bis-MGD-type" evidence="5">
    <location>
        <begin position="2"/>
        <end position="58"/>
    </location>
</feature>
<dbReference type="InterPro" id="IPR006656">
    <property type="entry name" value="Mopterin_OxRdtase"/>
</dbReference>
<evidence type="ECO:0000256" key="2">
    <source>
        <dbReference type="ARBA" id="ARBA00022723"/>
    </source>
</evidence>
<dbReference type="Proteomes" id="UP000552700">
    <property type="component" value="Unassembled WGS sequence"/>
</dbReference>
<dbReference type="Gene3D" id="3.40.50.740">
    <property type="match status" value="1"/>
</dbReference>
<dbReference type="RefSeq" id="WP_184081614.1">
    <property type="nucleotide sequence ID" value="NZ_JACIJP010000006.1"/>
</dbReference>
<dbReference type="GO" id="GO:0016491">
    <property type="term" value="F:oxidoreductase activity"/>
    <property type="evidence" value="ECO:0007669"/>
    <property type="project" value="InterPro"/>
</dbReference>
<dbReference type="Gene3D" id="2.20.25.90">
    <property type="entry name" value="ADC-like domains"/>
    <property type="match status" value="1"/>
</dbReference>
<dbReference type="Pfam" id="PF04879">
    <property type="entry name" value="Molybdop_Fe4S4"/>
    <property type="match status" value="1"/>
</dbReference>
<comment type="similarity">
    <text evidence="1">Belongs to the prokaryotic molybdopterin-containing oxidoreductase family.</text>
</comment>
<dbReference type="PANTHER" id="PTHR43742:SF6">
    <property type="entry name" value="OXIDOREDUCTASE YYAE-RELATED"/>
    <property type="match status" value="1"/>
</dbReference>
<dbReference type="GO" id="GO:0051536">
    <property type="term" value="F:iron-sulfur cluster binding"/>
    <property type="evidence" value="ECO:0007669"/>
    <property type="project" value="UniProtKB-KW"/>
</dbReference>
<dbReference type="SUPFAM" id="SSF53706">
    <property type="entry name" value="Formate dehydrogenase/DMSO reductase, domains 1-3"/>
    <property type="match status" value="1"/>
</dbReference>
<name>A0A841J9Y6_9SPHN</name>
<dbReference type="PROSITE" id="PS51669">
    <property type="entry name" value="4FE4S_MOW_BIS_MGD"/>
    <property type="match status" value="1"/>
</dbReference>
<reference evidence="6 7" key="1">
    <citation type="submission" date="2020-08" db="EMBL/GenBank/DDBJ databases">
        <title>Genomic Encyclopedia of Type Strains, Phase IV (KMG-IV): sequencing the most valuable type-strain genomes for metagenomic binning, comparative biology and taxonomic classification.</title>
        <authorList>
            <person name="Goeker M."/>
        </authorList>
    </citation>
    <scope>NUCLEOTIDE SEQUENCE [LARGE SCALE GENOMIC DNA]</scope>
    <source>
        <strain evidence="6 7">DSM 102255</strain>
    </source>
</reference>
<dbReference type="EMBL" id="JACIJP010000006">
    <property type="protein sequence ID" value="MBB6125315.1"/>
    <property type="molecule type" value="Genomic_DNA"/>
</dbReference>
<sequence>MQSTHKSFCRNCTHSCGVVVTVENGRATTVKPDHDHPVTEGYFCIKARASLELHEGGDGRVTECLKRSGHDDWTRLDTSQALDEIGDRLKAIVEKHGPRSVAVYMGTGGFYNSLAHPLAKALLHEIGSPNFFSSASVDQSARWVSMMRMGFLASGKPNPADVDALMLVGANPLISHWLPAFNPAKRLREWSRKGTRTIVVDPRYTETAKLADLHLPLRPGEDVTLFAGLVRIVLENGWQDRDFCDRYAGRLEQLRTAVEPYTLDYVHRRTQVTPDKLVEAARIFACSGKSLLITGTGIAMAPRSNLAMHMADTLNALCGGWRRPGDWVSNPGVLLSRTFSDTVIAPSRPWESGIQCHSAPTGLVQGEMPTGALPDEILTPGENRIRALVVLGGNPLKALGQPEKTMRAFRELDLLVSLDPRMSDTSRLSHYVVPPPLPYERHDLNYVLDGIGWSTKPFLQYAEPITAPPPHVVDESRFFWHVAGRMGLQLEYRKIGLLGLYRDAAPGFPLDMTSPPHPEDLARWWVRDTPVDFDELRASPGGLLVDVPGQAVAASPDDGVRMDLCPDDIACELAQVHAEQPDTKGSYRLATRRIRETLNSMYRSTQAAERNFPVNPAFMNPDDMKDEGLQPGDRIVIASRHGSLQGTVREDRDLGRGTISMAQCFGESDLERDPDQRTGSFTGRLVSLEEDVEAINHMPVQTGIVVTISKSGLS</sequence>
<keyword evidence="4" id="KW-0411">Iron-sulfur</keyword>
<keyword evidence="2" id="KW-0479">Metal-binding</keyword>
<keyword evidence="3" id="KW-0408">Iron</keyword>
<organism evidence="6 7">
    <name type="scientific">Sphingobium subterraneum</name>
    <dbReference type="NCBI Taxonomy" id="627688"/>
    <lineage>
        <taxon>Bacteria</taxon>
        <taxon>Pseudomonadati</taxon>
        <taxon>Pseudomonadota</taxon>
        <taxon>Alphaproteobacteria</taxon>
        <taxon>Sphingomonadales</taxon>
        <taxon>Sphingomonadaceae</taxon>
        <taxon>Sphingobium</taxon>
    </lineage>
</organism>
<dbReference type="PANTHER" id="PTHR43742">
    <property type="entry name" value="TRIMETHYLAMINE-N-OXIDE REDUCTASE"/>
    <property type="match status" value="1"/>
</dbReference>
<dbReference type="Gene3D" id="3.40.228.10">
    <property type="entry name" value="Dimethylsulfoxide Reductase, domain 2"/>
    <property type="match status" value="1"/>
</dbReference>
<evidence type="ECO:0000313" key="6">
    <source>
        <dbReference type="EMBL" id="MBB6125315.1"/>
    </source>
</evidence>
<evidence type="ECO:0000256" key="1">
    <source>
        <dbReference type="ARBA" id="ARBA00010312"/>
    </source>
</evidence>
<dbReference type="Pfam" id="PF00384">
    <property type="entry name" value="Molybdopterin"/>
    <property type="match status" value="1"/>
</dbReference>
<dbReference type="SMART" id="SM00926">
    <property type="entry name" value="Molybdop_Fe4S4"/>
    <property type="match status" value="1"/>
</dbReference>
<protein>
    <submittedName>
        <fullName evidence="6">Anaerobic selenocysteine-containing dehydrogenase</fullName>
    </submittedName>
</protein>
<comment type="caution">
    <text evidence="6">The sequence shown here is derived from an EMBL/GenBank/DDBJ whole genome shotgun (WGS) entry which is preliminary data.</text>
</comment>
<dbReference type="Pfam" id="PF01568">
    <property type="entry name" value="Molydop_binding"/>
    <property type="match status" value="1"/>
</dbReference>
<proteinExistence type="inferred from homology"/>
<keyword evidence="7" id="KW-1185">Reference proteome</keyword>
<evidence type="ECO:0000256" key="4">
    <source>
        <dbReference type="ARBA" id="ARBA00023014"/>
    </source>
</evidence>
<evidence type="ECO:0000313" key="7">
    <source>
        <dbReference type="Proteomes" id="UP000552700"/>
    </source>
</evidence>
<dbReference type="Gene3D" id="2.40.40.20">
    <property type="match status" value="1"/>
</dbReference>
<accession>A0A841J9Y6</accession>
<evidence type="ECO:0000256" key="3">
    <source>
        <dbReference type="ARBA" id="ARBA00023004"/>
    </source>
</evidence>
<dbReference type="InterPro" id="IPR006963">
    <property type="entry name" value="Mopterin_OxRdtase_4Fe-4S_dom"/>
</dbReference>
<dbReference type="InterPro" id="IPR006657">
    <property type="entry name" value="MoPterin_dinucl-bd_dom"/>
</dbReference>